<dbReference type="InterPro" id="IPR006703">
    <property type="entry name" value="G_AIG1"/>
</dbReference>
<evidence type="ECO:0000313" key="6">
    <source>
        <dbReference type="Proteomes" id="UP001234989"/>
    </source>
</evidence>
<dbReference type="Gene3D" id="3.40.50.300">
    <property type="entry name" value="P-loop containing nucleotide triphosphate hydrolases"/>
    <property type="match status" value="1"/>
</dbReference>
<evidence type="ECO:0000313" key="5">
    <source>
        <dbReference type="EMBL" id="WMV34837.1"/>
    </source>
</evidence>
<evidence type="ECO:0000259" key="4">
    <source>
        <dbReference type="PROSITE" id="PS51720"/>
    </source>
</evidence>
<keyword evidence="6" id="KW-1185">Reference proteome</keyword>
<keyword evidence="2" id="KW-0547">Nucleotide-binding</keyword>
<dbReference type="InterPro" id="IPR045058">
    <property type="entry name" value="GIMA/IAN/Toc"/>
</dbReference>
<organism evidence="5 6">
    <name type="scientific">Solanum verrucosum</name>
    <dbReference type="NCBI Taxonomy" id="315347"/>
    <lineage>
        <taxon>Eukaryota</taxon>
        <taxon>Viridiplantae</taxon>
        <taxon>Streptophyta</taxon>
        <taxon>Embryophyta</taxon>
        <taxon>Tracheophyta</taxon>
        <taxon>Spermatophyta</taxon>
        <taxon>Magnoliopsida</taxon>
        <taxon>eudicotyledons</taxon>
        <taxon>Gunneridae</taxon>
        <taxon>Pentapetalae</taxon>
        <taxon>asterids</taxon>
        <taxon>lamiids</taxon>
        <taxon>Solanales</taxon>
        <taxon>Solanaceae</taxon>
        <taxon>Solanoideae</taxon>
        <taxon>Solaneae</taxon>
        <taxon>Solanum</taxon>
    </lineage>
</organism>
<evidence type="ECO:0000256" key="3">
    <source>
        <dbReference type="ARBA" id="ARBA00023134"/>
    </source>
</evidence>
<protein>
    <recommendedName>
        <fullName evidence="4">AIG1-type G domain-containing protein</fullName>
    </recommendedName>
</protein>
<keyword evidence="3" id="KW-0342">GTP-binding</keyword>
<dbReference type="EMBL" id="CP133617">
    <property type="protein sequence ID" value="WMV34837.1"/>
    <property type="molecule type" value="Genomic_DNA"/>
</dbReference>
<proteinExistence type="inferred from homology"/>
<dbReference type="GO" id="GO:0005525">
    <property type="term" value="F:GTP binding"/>
    <property type="evidence" value="ECO:0007669"/>
    <property type="project" value="UniProtKB-KW"/>
</dbReference>
<dbReference type="FunFam" id="3.40.50.300:FF:000840">
    <property type="entry name" value="Immune-associated nucleotide-binding protein 9"/>
    <property type="match status" value="1"/>
</dbReference>
<evidence type="ECO:0000256" key="2">
    <source>
        <dbReference type="ARBA" id="ARBA00022741"/>
    </source>
</evidence>
<sequence>MGGREKRTLVLLGRTGNGKSATGNNILGRNVFTSKYCFSGVISTCELASTQLHDGLKIEVIDTPGLFGFSDEQDFIGKEIVKCMDLAKDGIHSVLLVLSVQSRFSSEEQAAVLTFEKFFGEKFKDYMIVVFTGGDALEVNSLIDAFKHVTNELKELKPRSYEEQLARLTENARH</sequence>
<gene>
    <name evidence="5" type="ORF">MTR67_028222</name>
</gene>
<dbReference type="PANTHER" id="PTHR10903:SF141">
    <property type="entry name" value="PROTEIN AIG1-LIKE"/>
    <property type="match status" value="1"/>
</dbReference>
<comment type="similarity">
    <text evidence="1">Belongs to the TRAFAC class TrmE-Era-EngA-EngB-Septin-like GTPase superfamily. AIG1/Toc34/Toc159-like paraseptin GTPase family. IAN subfamily.</text>
</comment>
<dbReference type="AlphaFoldDB" id="A0AAF0TVN0"/>
<dbReference type="SUPFAM" id="SSF52540">
    <property type="entry name" value="P-loop containing nucleoside triphosphate hydrolases"/>
    <property type="match status" value="1"/>
</dbReference>
<reference evidence="5" key="1">
    <citation type="submission" date="2023-08" db="EMBL/GenBank/DDBJ databases">
        <title>A de novo genome assembly of Solanum verrucosum Schlechtendal, a Mexican diploid species geographically isolated from the other diploid A-genome species in potato relatives.</title>
        <authorList>
            <person name="Hosaka K."/>
        </authorList>
    </citation>
    <scope>NUCLEOTIDE SEQUENCE</scope>
    <source>
        <tissue evidence="5">Young leaves</tissue>
    </source>
</reference>
<dbReference type="InterPro" id="IPR027417">
    <property type="entry name" value="P-loop_NTPase"/>
</dbReference>
<dbReference type="Proteomes" id="UP001234989">
    <property type="component" value="Chromosome 6"/>
</dbReference>
<dbReference type="PANTHER" id="PTHR10903">
    <property type="entry name" value="GTPASE, IMAP FAMILY MEMBER-RELATED"/>
    <property type="match status" value="1"/>
</dbReference>
<dbReference type="PROSITE" id="PS51720">
    <property type="entry name" value="G_AIG1"/>
    <property type="match status" value="1"/>
</dbReference>
<accession>A0AAF0TVN0</accession>
<feature type="domain" description="AIG1-type G" evidence="4">
    <location>
        <begin position="4"/>
        <end position="174"/>
    </location>
</feature>
<name>A0AAF0TVN0_SOLVR</name>
<evidence type="ECO:0000256" key="1">
    <source>
        <dbReference type="ARBA" id="ARBA00008535"/>
    </source>
</evidence>
<dbReference type="Pfam" id="PF04548">
    <property type="entry name" value="AIG1"/>
    <property type="match status" value="1"/>
</dbReference>